<dbReference type="EMBL" id="KK198760">
    <property type="protein sequence ID" value="KCW57227.1"/>
    <property type="molecule type" value="Genomic_DNA"/>
</dbReference>
<sequence>MQERYFFSFLAMQKGNCSAEKEDKTRNHSLNRQGSNPVNHLQTLNTNLSTTTNSPYNLLRTETPTRS</sequence>
<feature type="region of interest" description="Disordered" evidence="1">
    <location>
        <begin position="16"/>
        <end position="67"/>
    </location>
</feature>
<evidence type="ECO:0000313" key="2">
    <source>
        <dbReference type="EMBL" id="KCW57227.1"/>
    </source>
</evidence>
<gene>
    <name evidence="2" type="ORF">EUGRSUZ_H00036</name>
</gene>
<reference evidence="2" key="1">
    <citation type="submission" date="2013-07" db="EMBL/GenBank/DDBJ databases">
        <title>The genome of Eucalyptus grandis.</title>
        <authorList>
            <person name="Schmutz J."/>
            <person name="Hayes R."/>
            <person name="Myburg A."/>
            <person name="Tuskan G."/>
            <person name="Grattapaglia D."/>
            <person name="Rokhsar D.S."/>
        </authorList>
    </citation>
    <scope>NUCLEOTIDE SEQUENCE</scope>
    <source>
        <tissue evidence="2">Leaf extractions</tissue>
    </source>
</reference>
<name>A0A059ATD4_EUCGR</name>
<dbReference type="Gramene" id="KCW57227">
    <property type="protein sequence ID" value="KCW57227"/>
    <property type="gene ID" value="EUGRSUZ_H00036"/>
</dbReference>
<proteinExistence type="predicted"/>
<dbReference type="InParanoid" id="A0A059ATD4"/>
<dbReference type="AlphaFoldDB" id="A0A059ATD4"/>
<organism evidence="2">
    <name type="scientific">Eucalyptus grandis</name>
    <name type="common">Flooded gum</name>
    <dbReference type="NCBI Taxonomy" id="71139"/>
    <lineage>
        <taxon>Eukaryota</taxon>
        <taxon>Viridiplantae</taxon>
        <taxon>Streptophyta</taxon>
        <taxon>Embryophyta</taxon>
        <taxon>Tracheophyta</taxon>
        <taxon>Spermatophyta</taxon>
        <taxon>Magnoliopsida</taxon>
        <taxon>eudicotyledons</taxon>
        <taxon>Gunneridae</taxon>
        <taxon>Pentapetalae</taxon>
        <taxon>rosids</taxon>
        <taxon>malvids</taxon>
        <taxon>Myrtales</taxon>
        <taxon>Myrtaceae</taxon>
        <taxon>Myrtoideae</taxon>
        <taxon>Eucalypteae</taxon>
        <taxon>Eucalyptus</taxon>
    </lineage>
</organism>
<evidence type="ECO:0000256" key="1">
    <source>
        <dbReference type="SAM" id="MobiDB-lite"/>
    </source>
</evidence>
<feature type="compositionally biased region" description="Polar residues" evidence="1">
    <location>
        <begin position="28"/>
        <end position="38"/>
    </location>
</feature>
<accession>A0A059ATD4</accession>
<protein>
    <submittedName>
        <fullName evidence="2">Uncharacterized protein</fullName>
    </submittedName>
</protein>
<feature type="compositionally biased region" description="Low complexity" evidence="1">
    <location>
        <begin position="39"/>
        <end position="59"/>
    </location>
</feature>